<comment type="caution">
    <text evidence="3">The sequence shown here is derived from an EMBL/GenBank/DDBJ whole genome shotgun (WGS) entry which is preliminary data.</text>
</comment>
<evidence type="ECO:0000256" key="1">
    <source>
        <dbReference type="SAM" id="MobiDB-lite"/>
    </source>
</evidence>
<gene>
    <name evidence="3" type="ORF">H8B19_09540</name>
</gene>
<evidence type="ECO:0000313" key="4">
    <source>
        <dbReference type="Proteomes" id="UP000601768"/>
    </source>
</evidence>
<keyword evidence="4" id="KW-1185">Reference proteome</keyword>
<dbReference type="AlphaFoldDB" id="A0A8J6IV92"/>
<reference evidence="3" key="2">
    <citation type="submission" date="2020-08" db="EMBL/GenBank/DDBJ databases">
        <authorList>
            <person name="Lai Q."/>
        </authorList>
    </citation>
    <scope>NUCLEOTIDE SEQUENCE</scope>
    <source>
        <strain evidence="3">S27-2</strain>
    </source>
</reference>
<evidence type="ECO:0000313" key="3">
    <source>
        <dbReference type="EMBL" id="MBC3766123.1"/>
    </source>
</evidence>
<dbReference type="InterPro" id="IPR025263">
    <property type="entry name" value="YhdP_central"/>
</dbReference>
<sequence length="1268" mass="139856">MTGAILVVLLAVFISILRITLPYLEGQKNQIADWISEQYGTKVEIGHIDAGWHGVGPVLLVKDIRLINSPQSPIRLSIDETQIDVDFWASIKARQLVSKRFNLVGLNLDVNADQTSGAGSDFPIVNALRNLFLVQLQRFSVVDSEVVVTRKQRRQTIAIQRLGWVNKGQRHQGVGQLRVADLTRNSASFVLDLFGDEDKLNGTFYADGQDLDLSPWLQQLLPGDGAIQQNKVNFTLWADIQESKIVDVLWQLKNSHFGWDDDNQTFVNVNAGVIHAKPHLNGWLFNVDQLDYSTNGFDNLLVDASAFLDENRHLTLNLSHVPIAPLLPVAAVLTSQKLNQAVKDFDPQGLITSATLFFDGQGIKTSAHLDDLSLQSSGQVPGFDNVSADLNWQYDQGTIALLAEQGQLNTEALLGHPLAYQKISANIRLDEQADGINISMPGLSFVSDELNFDLQLSYSNDNLQVATRVQALSIAQAKQLFPEELMGKNTYSYLNRALVSGQVSYANIIWNGNPSHYPFADNSGVFQAYVAISDSEFDFDEEWPNLQQLNLNLLFENEGLEIDSQQGHLLNIPMTSMHASIPELASDGVLSINIDATASGEDLSQLMLKGGLADSVGSALQEVQISGDLSSKIKLVIPFDDEPVVASGDVMLANNPVRFDSIDTIFDGVTGKLHFVNDHISAENLDAHYATQSMQLTLDGKDQVSGYLTNIRLAGHWDLNQVLKTYYPGLGEYVAGIADWKANLDLTIPAQGFDYTFSLNSDLPRVSSDLPAPFNKTTQMSMPLNIRVKGDQVASTVNLKLGSQVSFEGILPHKEKRFSRAHLAMGKEPGYGLGAGFSISADLMQMDFDNWYQSLHHLITQAPQFEGESVLGQPERIFVNASEMQALGQQFHQVSGVIKLLPENWQIDVSAKELKAQVNIDHDWLGKGIDIKADYINLDQWQAKEGQNKDKQLDITEFPPISFVCSRCRYQQYDLGKVELNLSRISGGMRIDKLNLQHDESMVVAHGNWLMKQGVETTSLSGKFNSDDFGALLKSFKMNSGVRDSNANFDFALNWQGAPHQFNFGSLNGNVDWKLGDGYLTEVSDKGARLFSILSLDSLVRKLRLDFRDVFAKGFFYDKMTGTFQVNNGRVNTNDTYIDGAAGEMQLKGYTDLPTKGLNYKISFTPKVTSSLPVIVAWMVNPATAIAALALDEVISSAKVVSSIDFSLTGTIDEPQLKEIGRDSREIMLPAKNVPQQPQVPDEPADDLLPPPMPESQAEDAPTAEGVG</sequence>
<reference evidence="3" key="1">
    <citation type="journal article" date="2018" name="Int. J. Syst. Evol. Microbiol.">
        <title>Neptunicella marina gen. nov., sp. nov., isolated from surface seawater.</title>
        <authorList>
            <person name="Liu X."/>
            <person name="Lai Q."/>
            <person name="Du Y."/>
            <person name="Zhang X."/>
            <person name="Liu Z."/>
            <person name="Sun F."/>
            <person name="Shao Z."/>
        </authorList>
    </citation>
    <scope>NUCLEOTIDE SEQUENCE</scope>
    <source>
        <strain evidence="3">S27-2</strain>
    </source>
</reference>
<dbReference type="PANTHER" id="PTHR38690">
    <property type="entry name" value="PROTEASE-RELATED"/>
    <property type="match status" value="1"/>
</dbReference>
<accession>A0A8J6IV92</accession>
<dbReference type="InterPro" id="IPR011836">
    <property type="entry name" value="YhdP"/>
</dbReference>
<dbReference type="EMBL" id="JACNEP010000006">
    <property type="protein sequence ID" value="MBC3766123.1"/>
    <property type="molecule type" value="Genomic_DNA"/>
</dbReference>
<dbReference type="Pfam" id="PF13116">
    <property type="entry name" value="YhdP"/>
    <property type="match status" value="1"/>
</dbReference>
<name>A0A8J6IV92_9ALTE</name>
<feature type="region of interest" description="Disordered" evidence="1">
    <location>
        <begin position="1222"/>
        <end position="1268"/>
    </location>
</feature>
<dbReference type="Proteomes" id="UP000601768">
    <property type="component" value="Unassembled WGS sequence"/>
</dbReference>
<evidence type="ECO:0000259" key="2">
    <source>
        <dbReference type="Pfam" id="PF13116"/>
    </source>
</evidence>
<protein>
    <submittedName>
        <fullName evidence="3">TIGR02099 family protein</fullName>
    </submittedName>
</protein>
<proteinExistence type="predicted"/>
<dbReference type="NCBIfam" id="TIGR02099">
    <property type="entry name" value="YhdP family protein"/>
    <property type="match status" value="1"/>
</dbReference>
<organism evidence="3 4">
    <name type="scientific">Neptunicella marina</name>
    <dbReference type="NCBI Taxonomy" id="2125989"/>
    <lineage>
        <taxon>Bacteria</taxon>
        <taxon>Pseudomonadati</taxon>
        <taxon>Pseudomonadota</taxon>
        <taxon>Gammaproteobacteria</taxon>
        <taxon>Alteromonadales</taxon>
        <taxon>Alteromonadaceae</taxon>
        <taxon>Neptunicella</taxon>
    </lineage>
</organism>
<feature type="domain" description="YhdP central" evidence="2">
    <location>
        <begin position="1"/>
        <end position="1216"/>
    </location>
</feature>
<dbReference type="PANTHER" id="PTHR38690:SF1">
    <property type="entry name" value="PROTEASE"/>
    <property type="match status" value="1"/>
</dbReference>